<name>A0ABY5KZV5_9CELL</name>
<feature type="domain" description="CheR-type methyltransferase" evidence="6">
    <location>
        <begin position="1"/>
        <end position="270"/>
    </location>
</feature>
<evidence type="ECO:0000259" key="6">
    <source>
        <dbReference type="PROSITE" id="PS50123"/>
    </source>
</evidence>
<keyword evidence="3" id="KW-0489">Methyltransferase</keyword>
<dbReference type="InterPro" id="IPR022641">
    <property type="entry name" value="CheR_N"/>
</dbReference>
<dbReference type="InterPro" id="IPR029063">
    <property type="entry name" value="SAM-dependent_MTases_sf"/>
</dbReference>
<keyword evidence="5" id="KW-0949">S-adenosyl-L-methionine</keyword>
<dbReference type="SUPFAM" id="SSF53335">
    <property type="entry name" value="S-adenosyl-L-methionine-dependent methyltransferases"/>
    <property type="match status" value="1"/>
</dbReference>
<dbReference type="CDD" id="cd02440">
    <property type="entry name" value="AdoMet_MTases"/>
    <property type="match status" value="1"/>
</dbReference>
<dbReference type="SMART" id="SM00138">
    <property type="entry name" value="MeTrc"/>
    <property type="match status" value="1"/>
</dbReference>
<dbReference type="Gene3D" id="3.40.50.150">
    <property type="entry name" value="Vaccinia Virus protein VP39"/>
    <property type="match status" value="1"/>
</dbReference>
<dbReference type="RefSeq" id="WP_227567916.1">
    <property type="nucleotide sequence ID" value="NZ_CP101988.1"/>
</dbReference>
<reference evidence="7 8" key="1">
    <citation type="submission" date="2022-07" db="EMBL/GenBank/DDBJ databases">
        <title>Novel species in genus cellulomonas.</title>
        <authorList>
            <person name="Ye L."/>
        </authorList>
    </citation>
    <scope>NUCLEOTIDE SEQUENCE [LARGE SCALE GENOMIC DNA]</scope>
    <source>
        <strain evidence="8">zg-Y338</strain>
    </source>
</reference>
<dbReference type="PANTHER" id="PTHR24422:SF21">
    <property type="entry name" value="CHEMOTAXIS PROTEIN METHYLTRANSFERASE 1"/>
    <property type="match status" value="1"/>
</dbReference>
<dbReference type="InterPro" id="IPR036804">
    <property type="entry name" value="CheR_N_sf"/>
</dbReference>
<evidence type="ECO:0000256" key="5">
    <source>
        <dbReference type="ARBA" id="ARBA00022691"/>
    </source>
</evidence>
<sequence>MTLTTDSFEFVADLVRRRSAIQLEAGKEYLVESRLAPLARRAGLGIDEFVRSVRSAASEHERDLVVEALTTNETSWFRDGAPFVALHQHIIPSLTAGPGTRRLQVWSAACSTGQEPYSIAMTLQDALPAHAEADILATDLSEQVLERARAGSYSKLEIDRGLPAAMRDRHFEAEGPEWRISSTLRSSVRFLRHNLLDPAPAGRVFDIVFLRNVLIYFDVATKQQILARMHRVLRPDGFLVLGAAETTIGVDDDWERLPLGRGSVYCPRRLASGSAPPTVPTPFGSGVTR</sequence>
<dbReference type="EMBL" id="CP101988">
    <property type="protein sequence ID" value="UUI75964.1"/>
    <property type="molecule type" value="Genomic_DNA"/>
</dbReference>
<comment type="catalytic activity">
    <reaction evidence="1">
        <text>L-glutamyl-[protein] + S-adenosyl-L-methionine = [protein]-L-glutamate 5-O-methyl ester + S-adenosyl-L-homocysteine</text>
        <dbReference type="Rhea" id="RHEA:24452"/>
        <dbReference type="Rhea" id="RHEA-COMP:10208"/>
        <dbReference type="Rhea" id="RHEA-COMP:10311"/>
        <dbReference type="ChEBI" id="CHEBI:29973"/>
        <dbReference type="ChEBI" id="CHEBI:57856"/>
        <dbReference type="ChEBI" id="CHEBI:59789"/>
        <dbReference type="ChEBI" id="CHEBI:82795"/>
        <dbReference type="EC" id="2.1.1.80"/>
    </reaction>
</comment>
<dbReference type="SUPFAM" id="SSF47757">
    <property type="entry name" value="Chemotaxis receptor methyltransferase CheR, N-terminal domain"/>
    <property type="match status" value="1"/>
</dbReference>
<evidence type="ECO:0000256" key="2">
    <source>
        <dbReference type="ARBA" id="ARBA00012534"/>
    </source>
</evidence>
<evidence type="ECO:0000256" key="4">
    <source>
        <dbReference type="ARBA" id="ARBA00022679"/>
    </source>
</evidence>
<keyword evidence="4" id="KW-0808">Transferase</keyword>
<evidence type="ECO:0000313" key="8">
    <source>
        <dbReference type="Proteomes" id="UP001316189"/>
    </source>
</evidence>
<dbReference type="Pfam" id="PF01739">
    <property type="entry name" value="CheR"/>
    <property type="match status" value="1"/>
</dbReference>
<evidence type="ECO:0000313" key="7">
    <source>
        <dbReference type="EMBL" id="UUI75964.1"/>
    </source>
</evidence>
<dbReference type="InterPro" id="IPR022642">
    <property type="entry name" value="CheR_C"/>
</dbReference>
<dbReference type="InterPro" id="IPR050903">
    <property type="entry name" value="Bact_Chemotaxis_MeTrfase"/>
</dbReference>
<proteinExistence type="predicted"/>
<dbReference type="Pfam" id="PF03705">
    <property type="entry name" value="CheR_N"/>
    <property type="match status" value="1"/>
</dbReference>
<organism evidence="7 8">
    <name type="scientific">Cellulomonas chengniuliangii</name>
    <dbReference type="NCBI Taxonomy" id="2968084"/>
    <lineage>
        <taxon>Bacteria</taxon>
        <taxon>Bacillati</taxon>
        <taxon>Actinomycetota</taxon>
        <taxon>Actinomycetes</taxon>
        <taxon>Micrococcales</taxon>
        <taxon>Cellulomonadaceae</taxon>
        <taxon>Cellulomonas</taxon>
    </lineage>
</organism>
<dbReference type="EC" id="2.1.1.80" evidence="2"/>
<keyword evidence="8" id="KW-1185">Reference proteome</keyword>
<dbReference type="PANTHER" id="PTHR24422">
    <property type="entry name" value="CHEMOTAXIS PROTEIN METHYLTRANSFERASE"/>
    <property type="match status" value="1"/>
</dbReference>
<protein>
    <recommendedName>
        <fullName evidence="2">protein-glutamate O-methyltransferase</fullName>
        <ecNumber evidence="2">2.1.1.80</ecNumber>
    </recommendedName>
</protein>
<accession>A0ABY5KZV5</accession>
<dbReference type="Proteomes" id="UP001316189">
    <property type="component" value="Chromosome"/>
</dbReference>
<gene>
    <name evidence="7" type="ORF">NP064_03400</name>
</gene>
<dbReference type="PROSITE" id="PS50123">
    <property type="entry name" value="CHER"/>
    <property type="match status" value="1"/>
</dbReference>
<dbReference type="Gene3D" id="1.10.155.10">
    <property type="entry name" value="Chemotaxis receptor methyltransferase CheR, N-terminal domain"/>
    <property type="match status" value="1"/>
</dbReference>
<dbReference type="PRINTS" id="PR00996">
    <property type="entry name" value="CHERMTFRASE"/>
</dbReference>
<evidence type="ECO:0000256" key="1">
    <source>
        <dbReference type="ARBA" id="ARBA00001541"/>
    </source>
</evidence>
<dbReference type="InterPro" id="IPR000780">
    <property type="entry name" value="CheR_MeTrfase"/>
</dbReference>
<evidence type="ECO:0000256" key="3">
    <source>
        <dbReference type="ARBA" id="ARBA00022603"/>
    </source>
</evidence>